<feature type="region of interest" description="Disordered" evidence="1">
    <location>
        <begin position="14"/>
        <end position="44"/>
    </location>
</feature>
<name>A0A0A3HUK9_9BACL</name>
<dbReference type="EMBL" id="JPVO01000053">
    <property type="protein sequence ID" value="KGR74885.1"/>
    <property type="molecule type" value="Genomic_DNA"/>
</dbReference>
<dbReference type="AlphaFoldDB" id="A0A0A3HUK9"/>
<dbReference type="Proteomes" id="UP000030408">
    <property type="component" value="Unassembled WGS sequence"/>
</dbReference>
<reference evidence="2 3" key="1">
    <citation type="submission" date="2014-02" db="EMBL/GenBank/DDBJ databases">
        <title>Draft genome sequence of Lysinibacillus sinduriensis JCM 15800.</title>
        <authorList>
            <person name="Zhang F."/>
            <person name="Wang G."/>
            <person name="Zhang L."/>
        </authorList>
    </citation>
    <scope>NUCLEOTIDE SEQUENCE [LARGE SCALE GENOMIC DNA]</scope>
    <source>
        <strain evidence="2 3">JCM 15800</strain>
    </source>
</reference>
<accession>A0A0A3HUK9</accession>
<dbReference type="STRING" id="1384057.CD33_14100"/>
<keyword evidence="3" id="KW-1185">Reference proteome</keyword>
<evidence type="ECO:0000313" key="3">
    <source>
        <dbReference type="Proteomes" id="UP000030408"/>
    </source>
</evidence>
<protein>
    <submittedName>
        <fullName evidence="2">Uncharacterized protein</fullName>
    </submittedName>
</protein>
<sequence>MRIEHIIDSETKARLRVSEVSKGKVHPRRNKPRKRNQKPLSERELKELMGVHRDTYTRRNGAVRRK</sequence>
<gene>
    <name evidence="2" type="ORF">CD33_14100</name>
</gene>
<comment type="caution">
    <text evidence="2">The sequence shown here is derived from an EMBL/GenBank/DDBJ whole genome shotgun (WGS) entry which is preliminary data.</text>
</comment>
<proteinExistence type="predicted"/>
<feature type="compositionally biased region" description="Basic residues" evidence="1">
    <location>
        <begin position="23"/>
        <end position="37"/>
    </location>
</feature>
<dbReference type="RefSeq" id="WP_036201490.1">
    <property type="nucleotide sequence ID" value="NZ_AVCY01000003.1"/>
</dbReference>
<evidence type="ECO:0000313" key="2">
    <source>
        <dbReference type="EMBL" id="KGR74885.1"/>
    </source>
</evidence>
<organism evidence="2 3">
    <name type="scientific">Ureibacillus sinduriensis BLB-1 = JCM 15800</name>
    <dbReference type="NCBI Taxonomy" id="1384057"/>
    <lineage>
        <taxon>Bacteria</taxon>
        <taxon>Bacillati</taxon>
        <taxon>Bacillota</taxon>
        <taxon>Bacilli</taxon>
        <taxon>Bacillales</taxon>
        <taxon>Caryophanaceae</taxon>
        <taxon>Ureibacillus</taxon>
    </lineage>
</organism>
<evidence type="ECO:0000256" key="1">
    <source>
        <dbReference type="SAM" id="MobiDB-lite"/>
    </source>
</evidence>
<dbReference type="OrthoDB" id="2440833at2"/>